<reference evidence="2 3" key="1">
    <citation type="submission" date="2020-08" db="EMBL/GenBank/DDBJ databases">
        <title>Sequencing the genomes of 1000 actinobacteria strains.</title>
        <authorList>
            <person name="Klenk H.-P."/>
        </authorList>
    </citation>
    <scope>NUCLEOTIDE SEQUENCE [LARGE SCALE GENOMIC DNA]</scope>
    <source>
        <strain evidence="2 3">DSM 40084</strain>
    </source>
</reference>
<dbReference type="AlphaFoldDB" id="A0A7W9LQ83"/>
<proteinExistence type="predicted"/>
<protein>
    <submittedName>
        <fullName evidence="2">Uncharacterized protein</fullName>
    </submittedName>
</protein>
<feature type="region of interest" description="Disordered" evidence="1">
    <location>
        <begin position="38"/>
        <end position="59"/>
    </location>
</feature>
<gene>
    <name evidence="2" type="ORF">HDA41_000124</name>
</gene>
<dbReference type="Proteomes" id="UP000590647">
    <property type="component" value="Unassembled WGS sequence"/>
</dbReference>
<organism evidence="2 3">
    <name type="scientific">Streptomyces caelestis</name>
    <dbReference type="NCBI Taxonomy" id="36816"/>
    <lineage>
        <taxon>Bacteria</taxon>
        <taxon>Bacillati</taxon>
        <taxon>Actinomycetota</taxon>
        <taxon>Actinomycetes</taxon>
        <taxon>Kitasatosporales</taxon>
        <taxon>Streptomycetaceae</taxon>
        <taxon>Streptomyces</taxon>
    </lineage>
</organism>
<name>A0A7W9LQ83_9ACTN</name>
<evidence type="ECO:0000313" key="2">
    <source>
        <dbReference type="EMBL" id="MBB5792160.1"/>
    </source>
</evidence>
<evidence type="ECO:0000256" key="1">
    <source>
        <dbReference type="SAM" id="MobiDB-lite"/>
    </source>
</evidence>
<feature type="region of interest" description="Disordered" evidence="1">
    <location>
        <begin position="1"/>
        <end position="25"/>
    </location>
</feature>
<sequence length="59" mass="6458">MEVRGGVVTLRGHVPGTRRTGGGGLCHGVDVYPRRVFDRSPPTFADVASRPSRQRRKKA</sequence>
<dbReference type="EMBL" id="JACHNE010000001">
    <property type="protein sequence ID" value="MBB5792160.1"/>
    <property type="molecule type" value="Genomic_DNA"/>
</dbReference>
<evidence type="ECO:0000313" key="3">
    <source>
        <dbReference type="Proteomes" id="UP000590647"/>
    </source>
</evidence>
<accession>A0A7W9LQ83</accession>
<keyword evidence="3" id="KW-1185">Reference proteome</keyword>
<comment type="caution">
    <text evidence="2">The sequence shown here is derived from an EMBL/GenBank/DDBJ whole genome shotgun (WGS) entry which is preliminary data.</text>
</comment>